<dbReference type="PANTHER" id="PTHR42899:SF1">
    <property type="entry name" value="SPERMATOGENESIS-ASSOCIATED PROTEIN 20"/>
    <property type="match status" value="1"/>
</dbReference>
<dbReference type="AlphaFoldDB" id="C3L3S4"/>
<dbReference type="InterPro" id="IPR008928">
    <property type="entry name" value="6-hairpin_glycosidase_sf"/>
</dbReference>
<dbReference type="STRING" id="452471.Aasi_1658"/>
<evidence type="ECO:0000313" key="3">
    <source>
        <dbReference type="Proteomes" id="UP000001227"/>
    </source>
</evidence>
<protein>
    <recommendedName>
        <fullName evidence="1">Spermatogenesis-associated protein 20-like TRX domain-containing protein</fullName>
    </recommendedName>
</protein>
<dbReference type="InterPro" id="IPR012341">
    <property type="entry name" value="6hp_glycosidase-like_sf"/>
</dbReference>
<name>C3L3S4_AMOA5</name>
<evidence type="ECO:0000259" key="1">
    <source>
        <dbReference type="Pfam" id="PF03190"/>
    </source>
</evidence>
<dbReference type="eggNOG" id="COG1331">
    <property type="taxonomic scope" value="Bacteria"/>
</dbReference>
<keyword evidence="3" id="KW-1185">Reference proteome</keyword>
<dbReference type="SUPFAM" id="SSF48208">
    <property type="entry name" value="Six-hairpin glycosidases"/>
    <property type="match status" value="1"/>
</dbReference>
<organism evidence="2 3">
    <name type="scientific">Amoebophilus asiaticus (strain 5a2)</name>
    <dbReference type="NCBI Taxonomy" id="452471"/>
    <lineage>
        <taxon>Bacteria</taxon>
        <taxon>Pseudomonadati</taxon>
        <taxon>Bacteroidota</taxon>
        <taxon>Cytophagia</taxon>
        <taxon>Cytophagales</taxon>
        <taxon>Amoebophilaceae</taxon>
        <taxon>Candidatus Amoebophilus</taxon>
    </lineage>
</organism>
<dbReference type="GO" id="GO:0005975">
    <property type="term" value="P:carbohydrate metabolic process"/>
    <property type="evidence" value="ECO:0007669"/>
    <property type="project" value="InterPro"/>
</dbReference>
<evidence type="ECO:0000313" key="2">
    <source>
        <dbReference type="EMBL" id="ACP20965.1"/>
    </source>
</evidence>
<sequence length="607" mass="70312">MNSHFINIKVDREENPDVDQVAIAAMQAMGIQVGWPLHVFLMPNQQPFYGCTYLPTVAWKQLLNSVVNAFKEHRLQLLESSFYFTKTLQEDDIQYYRDVSSNSNLTQTAIQQIFQKIYKNLDPYQGGIQGGPKFPLPSISMLLLQYYLTYHDKGALQQLGLTLIKMAYGGIYDQLGGGFYRYTTDEAWKIPHFEKMLYDNAQLVSLYAHAYMATKDPLYKHIIKETVAFVLREMLDESGGFFSSIDADSQGQEGAFYTWTYQEIEGLLQEDTDLFTTYFSVTPNGNWHSGLNILYRNAEELTNELGYQTAITEEKLNQAKGILYNTRETTHIKPSLDTKVIASWNGMMLQALIDAYYALEDMHYLELALQNAACMEKYLMKGNQVWHSYSQGKHGRVGYLEDYAWLANAFISLYEATLQDYWIYKAEGLVQYVLHHFTHEHNNLFYFTDVKEPVFIKRTQEILDQVIPSSNAVMAHNLYRLGNLLKRESYTILFHKMLCEVARTLQHDPLYMTYWANLQLLKLRNIPVVVIIGSHSTTWASIIKRHYTEILLAGATCQPTIPWLTKYKMQEDKTTVYICDDTACYAPLYSLEEVLKWLSTWRSKQTT</sequence>
<dbReference type="KEGG" id="aas:Aasi_1658"/>
<reference evidence="2 3" key="1">
    <citation type="journal article" date="2010" name="J. Bacteriol.">
        <title>The genome of the amoeba symbiont 'Candidatus Amoebophilus asiaticus' reveals common mechanisms for host cell interaction among amoeba-associated bacteria.</title>
        <authorList>
            <person name="Schmitz-Esser S."/>
            <person name="Tischler P."/>
            <person name="Arnold R."/>
            <person name="Montanaro J."/>
            <person name="Wagner M."/>
            <person name="Rattei T."/>
            <person name="Horn M."/>
        </authorList>
    </citation>
    <scope>NUCLEOTIDE SEQUENCE [LARGE SCALE GENOMIC DNA]</scope>
    <source>
        <strain evidence="2 3">5a2</strain>
    </source>
</reference>
<dbReference type="Proteomes" id="UP000001227">
    <property type="component" value="Chromosome"/>
</dbReference>
<dbReference type="RefSeq" id="WP_012472837.1">
    <property type="nucleotide sequence ID" value="NC_010830.1"/>
</dbReference>
<dbReference type="OrthoDB" id="9762614at2"/>
<dbReference type="InterPro" id="IPR004879">
    <property type="entry name" value="Ssp411-like_TRX"/>
</dbReference>
<proteinExistence type="predicted"/>
<dbReference type="Gene3D" id="1.50.10.10">
    <property type="match status" value="1"/>
</dbReference>
<gene>
    <name evidence="2" type="ordered locus">Aasi_1658</name>
</gene>
<accession>C3L3S4</accession>
<dbReference type="Pfam" id="PF03190">
    <property type="entry name" value="Thioredox_DsbH"/>
    <property type="match status" value="1"/>
</dbReference>
<dbReference type="HOGENOM" id="CLU_014051_4_1_10"/>
<dbReference type="EMBL" id="CP001102">
    <property type="protein sequence ID" value="ACP20965.1"/>
    <property type="molecule type" value="Genomic_DNA"/>
</dbReference>
<dbReference type="PIRSF" id="PIRSF006402">
    <property type="entry name" value="UCP006402_thioredoxin"/>
    <property type="match status" value="1"/>
</dbReference>
<dbReference type="InterPro" id="IPR024705">
    <property type="entry name" value="Ssp411"/>
</dbReference>
<dbReference type="Gene3D" id="3.40.30.10">
    <property type="entry name" value="Glutaredoxin"/>
    <property type="match status" value="1"/>
</dbReference>
<feature type="domain" description="Spermatogenesis-associated protein 20-like TRX" evidence="1">
    <location>
        <begin position="1"/>
        <end position="88"/>
    </location>
</feature>
<dbReference type="PANTHER" id="PTHR42899">
    <property type="entry name" value="SPERMATOGENESIS-ASSOCIATED PROTEIN 20"/>
    <property type="match status" value="1"/>
</dbReference>